<dbReference type="AlphaFoldDB" id="A0A088E507"/>
<dbReference type="Proteomes" id="UP000056255">
    <property type="component" value="Chromosome"/>
</dbReference>
<dbReference type="Proteomes" id="UP000029084">
    <property type="component" value="Chromosome"/>
</dbReference>
<evidence type="ECO:0000313" key="11">
    <source>
        <dbReference type="Proteomes" id="UP000062475"/>
    </source>
</evidence>
<dbReference type="RefSeq" id="WP_012021213.1">
    <property type="nucleotide sequence ID" value="NZ_AP019770.1"/>
</dbReference>
<gene>
    <name evidence="1" type="ORF">HA72_1266</name>
    <name evidence="2" type="ORF">MsedA_1285</name>
    <name evidence="3" type="ORF">MsedB_1287</name>
    <name evidence="4" type="ORF">MsedC_1285</name>
    <name evidence="5" type="ORF">MsedD_1286</name>
    <name evidence="6" type="ORF">MsedE_1289</name>
</gene>
<evidence type="ECO:0000313" key="2">
    <source>
        <dbReference type="EMBL" id="AKV74286.1"/>
    </source>
</evidence>
<dbReference type="EMBL" id="CP012173">
    <property type="protein sequence ID" value="AKV76525.1"/>
    <property type="molecule type" value="Genomic_DNA"/>
</dbReference>
<evidence type="ECO:0000313" key="4">
    <source>
        <dbReference type="EMBL" id="AKV78777.1"/>
    </source>
</evidence>
<evidence type="ECO:0000313" key="5">
    <source>
        <dbReference type="EMBL" id="AKV81022.1"/>
    </source>
</evidence>
<dbReference type="Proteomes" id="UP000062398">
    <property type="component" value="Chromosome"/>
</dbReference>
<organism evidence="1 7">
    <name type="scientific">Metallosphaera sedula</name>
    <dbReference type="NCBI Taxonomy" id="43687"/>
    <lineage>
        <taxon>Archaea</taxon>
        <taxon>Thermoproteota</taxon>
        <taxon>Thermoprotei</taxon>
        <taxon>Sulfolobales</taxon>
        <taxon>Sulfolobaceae</taxon>
        <taxon>Metallosphaera</taxon>
    </lineage>
</organism>
<dbReference type="EMBL" id="CP008822">
    <property type="protein sequence ID" value="AIM27411.1"/>
    <property type="molecule type" value="Genomic_DNA"/>
</dbReference>
<reference evidence="6 8" key="3">
    <citation type="submission" date="2015-07" db="EMBL/GenBank/DDBJ databases">
        <title>Physiological, transcriptional responses and genome re-sequencing of acid resistant extremely thermoacidophilic Metallosphaera sedula SARC-M1.</title>
        <authorList>
            <person name="Ai C."/>
            <person name="McCarthy S."/>
            <person name="Eckrich V."/>
            <person name="Rudrappa D."/>
            <person name="Qiu G."/>
            <person name="Blum P."/>
        </authorList>
    </citation>
    <scope>NUCLEOTIDE SEQUENCE [LARGE SCALE GENOMIC DNA]</scope>
    <source>
        <strain evidence="6 8">SARC-M1</strain>
    </source>
</reference>
<dbReference type="EMBL" id="CP012174">
    <property type="protein sequence ID" value="AKV78777.1"/>
    <property type="molecule type" value="Genomic_DNA"/>
</dbReference>
<evidence type="ECO:0000313" key="6">
    <source>
        <dbReference type="EMBL" id="AKV83263.1"/>
    </source>
</evidence>
<dbReference type="OrthoDB" id="373385at2157"/>
<evidence type="ECO:0000313" key="10">
    <source>
        <dbReference type="Proteomes" id="UP000062398"/>
    </source>
</evidence>
<dbReference type="GeneID" id="91755763"/>
<dbReference type="Proteomes" id="UP000061362">
    <property type="component" value="Chromosome"/>
</dbReference>
<protein>
    <submittedName>
        <fullName evidence="1">Uncharacterized protein</fullName>
    </submittedName>
</protein>
<proteinExistence type="predicted"/>
<dbReference type="EMBL" id="CP012175">
    <property type="protein sequence ID" value="AKV81022.1"/>
    <property type="molecule type" value="Genomic_DNA"/>
</dbReference>
<evidence type="ECO:0000313" key="3">
    <source>
        <dbReference type="EMBL" id="AKV76525.1"/>
    </source>
</evidence>
<evidence type="ECO:0000313" key="9">
    <source>
        <dbReference type="Proteomes" id="UP000061362"/>
    </source>
</evidence>
<evidence type="ECO:0000313" key="12">
    <source>
        <dbReference type="Proteomes" id="UP000068832"/>
    </source>
</evidence>
<evidence type="ECO:0000313" key="8">
    <source>
        <dbReference type="Proteomes" id="UP000056255"/>
    </source>
</evidence>
<dbReference type="OMA" id="LNLYGYQ"/>
<sequence precursor="true">MNLKTVTAISVLVALATVLFAQMFLVGFSIGTDVGGSVVNINSHDALIEIQPLENFATVNGAGQLTVNLPEVGPGSAPATNLVNDQGNNYTAIYVWKVVDVQYNGNGTLMVNASIEDAHFSPSSVDQNIGFLILAYPNTSTLNSNELFSSNMIPISQSATQAKSGQISLGGVTFTLLTTENINQHFATSGVTLTGGQPGYDILIVELLVNNPGAPQQTTFDYYLNLYGYQLTE</sequence>
<name>A0A088E507_9CREN</name>
<reference evidence="9 10" key="2">
    <citation type="journal article" date="2015" name="Genome Announc.">
        <title>Complete Genome Sequences of Evolved Arsenate-Resistant Metallosphaera sedula Strains.</title>
        <authorList>
            <person name="Ai C."/>
            <person name="McCarthy S."/>
            <person name="Schackwitz W."/>
            <person name="Martin J."/>
            <person name="Lipzen A."/>
            <person name="Blum P."/>
        </authorList>
    </citation>
    <scope>NUCLEOTIDE SEQUENCE [LARGE SCALE GENOMIC DNA]</scope>
    <source>
        <strain evidence="4 10">ARS120-1</strain>
        <strain evidence="5 9">ARS120-2</strain>
        <strain evidence="2 12">ARS50-1</strain>
        <strain evidence="3 11">ARS50-2</strain>
    </source>
</reference>
<accession>A0A088E507</accession>
<reference evidence="1 7" key="1">
    <citation type="journal article" date="2014" name="J. Bacteriol.">
        <title>Role of an Archaeal PitA Transporter in the Copper and Arsenic Resistance of Metallosphaera sedula, an Extreme Thermoacidophile.</title>
        <authorList>
            <person name="McCarthy S."/>
            <person name="Ai C."/>
            <person name="Wheaton G."/>
            <person name="Tevatia R."/>
            <person name="Eckrich V."/>
            <person name="Kelly R."/>
            <person name="Blum P."/>
        </authorList>
    </citation>
    <scope>NUCLEOTIDE SEQUENCE [LARGE SCALE GENOMIC DNA]</scope>
    <source>
        <strain evidence="1 7">CuR1</strain>
    </source>
</reference>
<dbReference type="Proteomes" id="UP000062475">
    <property type="component" value="Chromosome"/>
</dbReference>
<evidence type="ECO:0000313" key="1">
    <source>
        <dbReference type="EMBL" id="AIM27411.1"/>
    </source>
</evidence>
<dbReference type="EMBL" id="CP012176">
    <property type="protein sequence ID" value="AKV83263.1"/>
    <property type="molecule type" value="Genomic_DNA"/>
</dbReference>
<dbReference type="EMBL" id="CP012172">
    <property type="protein sequence ID" value="AKV74286.1"/>
    <property type="molecule type" value="Genomic_DNA"/>
</dbReference>
<dbReference type="Proteomes" id="UP000068832">
    <property type="component" value="Chromosome"/>
</dbReference>
<evidence type="ECO:0000313" key="7">
    <source>
        <dbReference type="Proteomes" id="UP000029084"/>
    </source>
</evidence>
<dbReference type="PATRIC" id="fig|43687.5.peg.1379"/>